<dbReference type="Gene3D" id="3.40.50.1820">
    <property type="entry name" value="alpha/beta hydrolase"/>
    <property type="match status" value="1"/>
</dbReference>
<reference evidence="3 4" key="1">
    <citation type="submission" date="2017-07" db="EMBL/GenBank/DDBJ databases">
        <title>Amycolatopsis alba DSM 44262 Genome sequencing and assembly.</title>
        <authorList>
            <person name="Kaur N."/>
            <person name="Mayilraj S."/>
        </authorList>
    </citation>
    <scope>NUCLEOTIDE SEQUENCE [LARGE SCALE GENOMIC DNA]</scope>
    <source>
        <strain evidence="3 4">DSM 44262</strain>
    </source>
</reference>
<gene>
    <name evidence="3" type="ORF">CFP75_18080</name>
</gene>
<evidence type="ECO:0000313" key="4">
    <source>
        <dbReference type="Proteomes" id="UP000215563"/>
    </source>
</evidence>
<feature type="domain" description="AB hydrolase-1" evidence="2">
    <location>
        <begin position="30"/>
        <end position="262"/>
    </location>
</feature>
<name>A0A229RT88_AMYAL</name>
<keyword evidence="3" id="KW-0378">Hydrolase</keyword>
<dbReference type="GO" id="GO:0046503">
    <property type="term" value="P:glycerolipid catabolic process"/>
    <property type="evidence" value="ECO:0007669"/>
    <property type="project" value="TreeGrafter"/>
</dbReference>
<dbReference type="InterPro" id="IPR000639">
    <property type="entry name" value="Epox_hydrolase-like"/>
</dbReference>
<keyword evidence="1" id="KW-0560">Oxidoreductase</keyword>
<proteinExistence type="predicted"/>
<keyword evidence="4" id="KW-1185">Reference proteome</keyword>
<dbReference type="EMBL" id="NMQU01000047">
    <property type="protein sequence ID" value="OXM49679.1"/>
    <property type="molecule type" value="Genomic_DNA"/>
</dbReference>
<sequence length="280" mass="29736">MALAGSGANVSTIEIDGMAVSYHDRGVGEPVLLIPPAAARATVWRQHQVPALVAAGYRVLTYDLRHTRRSPEHPKPFALIDLVSDAAELITALGLGPCRLVGASLGAMIAQELALARPDLVRAACLLGTRGRADGYRSALGQGYAQAMRAVGRDTALFEAVASMSQLFGPATLADEDFVRSWLSAYELFRPGGEGAAAQYEATIGYDRVNELRGVRCPCLVVAFGHDVIMPPAEGAAVAKAIPSCRYVELPDCGHFGFVERPGEVNALITEFFAEGDQRA</sequence>
<dbReference type="AlphaFoldDB" id="A0A229RT88"/>
<dbReference type="PANTHER" id="PTHR43433:SF5">
    <property type="entry name" value="AB HYDROLASE-1 DOMAIN-CONTAINING PROTEIN"/>
    <property type="match status" value="1"/>
</dbReference>
<dbReference type="InterPro" id="IPR029058">
    <property type="entry name" value="AB_hydrolase_fold"/>
</dbReference>
<keyword evidence="1" id="KW-0575">Peroxidase</keyword>
<dbReference type="GO" id="GO:0004601">
    <property type="term" value="F:peroxidase activity"/>
    <property type="evidence" value="ECO:0007669"/>
    <property type="project" value="UniProtKB-KW"/>
</dbReference>
<dbReference type="Proteomes" id="UP000215563">
    <property type="component" value="Unassembled WGS sequence"/>
</dbReference>
<organism evidence="3 4">
    <name type="scientific">Amycolatopsis alba DSM 44262</name>
    <dbReference type="NCBI Taxonomy" id="1125972"/>
    <lineage>
        <taxon>Bacteria</taxon>
        <taxon>Bacillati</taxon>
        <taxon>Actinomycetota</taxon>
        <taxon>Actinomycetes</taxon>
        <taxon>Pseudonocardiales</taxon>
        <taxon>Pseudonocardiaceae</taxon>
        <taxon>Amycolatopsis</taxon>
    </lineage>
</organism>
<dbReference type="InterPro" id="IPR000073">
    <property type="entry name" value="AB_hydrolase_1"/>
</dbReference>
<evidence type="ECO:0000259" key="2">
    <source>
        <dbReference type="Pfam" id="PF00561"/>
    </source>
</evidence>
<evidence type="ECO:0000313" key="3">
    <source>
        <dbReference type="EMBL" id="OXM49679.1"/>
    </source>
</evidence>
<comment type="caution">
    <text evidence="3">The sequence shown here is derived from an EMBL/GenBank/DDBJ whole genome shotgun (WGS) entry which is preliminary data.</text>
</comment>
<dbReference type="InterPro" id="IPR050471">
    <property type="entry name" value="AB_hydrolase"/>
</dbReference>
<dbReference type="Pfam" id="PF00561">
    <property type="entry name" value="Abhydrolase_1"/>
    <property type="match status" value="1"/>
</dbReference>
<dbReference type="GO" id="GO:0004806">
    <property type="term" value="F:triacylglycerol lipase activity"/>
    <property type="evidence" value="ECO:0007669"/>
    <property type="project" value="TreeGrafter"/>
</dbReference>
<evidence type="ECO:0000256" key="1">
    <source>
        <dbReference type="ARBA" id="ARBA00022559"/>
    </source>
</evidence>
<dbReference type="PRINTS" id="PR00412">
    <property type="entry name" value="EPOXHYDRLASE"/>
</dbReference>
<dbReference type="SUPFAM" id="SSF53474">
    <property type="entry name" value="alpha/beta-Hydrolases"/>
    <property type="match status" value="1"/>
</dbReference>
<accession>A0A229RT88</accession>
<dbReference type="PANTHER" id="PTHR43433">
    <property type="entry name" value="HYDROLASE, ALPHA/BETA FOLD FAMILY PROTEIN"/>
    <property type="match status" value="1"/>
</dbReference>
<protein>
    <submittedName>
        <fullName evidence="3">Alpha/beta hydrolase</fullName>
    </submittedName>
</protein>